<evidence type="ECO:0008006" key="3">
    <source>
        <dbReference type="Google" id="ProtNLM"/>
    </source>
</evidence>
<keyword evidence="2" id="KW-1185">Reference proteome</keyword>
<reference evidence="1 2" key="1">
    <citation type="submission" date="2014-09" db="EMBL/GenBank/DDBJ databases">
        <authorList>
            <person name="Ellenberger Sabrina"/>
        </authorList>
    </citation>
    <scope>NUCLEOTIDE SEQUENCE [LARGE SCALE GENOMIC DNA]</scope>
    <source>
        <strain evidence="1 2">CBS 412.66</strain>
    </source>
</reference>
<dbReference type="EMBL" id="LN729408">
    <property type="protein sequence ID" value="CEP13225.1"/>
    <property type="molecule type" value="Genomic_DNA"/>
</dbReference>
<organism evidence="1 2">
    <name type="scientific">Parasitella parasitica</name>
    <dbReference type="NCBI Taxonomy" id="35722"/>
    <lineage>
        <taxon>Eukaryota</taxon>
        <taxon>Fungi</taxon>
        <taxon>Fungi incertae sedis</taxon>
        <taxon>Mucoromycota</taxon>
        <taxon>Mucoromycotina</taxon>
        <taxon>Mucoromycetes</taxon>
        <taxon>Mucorales</taxon>
        <taxon>Mucorineae</taxon>
        <taxon>Mucoraceae</taxon>
        <taxon>Parasitella</taxon>
    </lineage>
</organism>
<sequence>MEKAYDPVKAAFRRFKPDYENEIEVFHLKTKLNFLHLANIICCAMQKGGVIAMGRSRHLLLLPYFKNEENRVAKRRKITSIKVGCKANLKIKCFNNDSFEVAYNWRHSNHTPKNIAELSGSRLPEATKQ</sequence>
<proteinExistence type="predicted"/>
<accession>A0A0B7NCW8</accession>
<protein>
    <recommendedName>
        <fullName evidence="3">FAR1 domain-containing protein</fullName>
    </recommendedName>
</protein>
<name>A0A0B7NCW8_9FUNG</name>
<evidence type="ECO:0000313" key="2">
    <source>
        <dbReference type="Proteomes" id="UP000054107"/>
    </source>
</evidence>
<evidence type="ECO:0000313" key="1">
    <source>
        <dbReference type="EMBL" id="CEP13225.1"/>
    </source>
</evidence>
<dbReference type="Proteomes" id="UP000054107">
    <property type="component" value="Unassembled WGS sequence"/>
</dbReference>
<dbReference type="AlphaFoldDB" id="A0A0B7NCW8"/>
<gene>
    <name evidence="1" type="primary">PARPA_07274.1 scaffold 26887</name>
</gene>